<dbReference type="STRING" id="675864.SAMN04489747_2289"/>
<keyword evidence="8" id="KW-1185">Reference proteome</keyword>
<dbReference type="Pfam" id="PF06271">
    <property type="entry name" value="RDD"/>
    <property type="match status" value="1"/>
</dbReference>
<feature type="transmembrane region" description="Helical" evidence="5">
    <location>
        <begin position="98"/>
        <end position="116"/>
    </location>
</feature>
<keyword evidence="2 5" id="KW-0812">Transmembrane</keyword>
<reference evidence="7 8" key="1">
    <citation type="submission" date="2016-10" db="EMBL/GenBank/DDBJ databases">
        <authorList>
            <person name="de Groot N.N."/>
        </authorList>
    </citation>
    <scope>NUCLEOTIDE SEQUENCE [LARGE SCALE GENOMIC DNA]</scope>
    <source>
        <strain evidence="7 8">MON 2.2</strain>
    </source>
</reference>
<dbReference type="InterPro" id="IPR010432">
    <property type="entry name" value="RDD"/>
</dbReference>
<gene>
    <name evidence="7" type="ORF">SAMN04489747_2289</name>
</gene>
<comment type="subcellular location">
    <subcellularLocation>
        <location evidence="1">Membrane</location>
        <topology evidence="1">Multi-pass membrane protein</topology>
    </subcellularLocation>
</comment>
<feature type="transmembrane region" description="Helical" evidence="5">
    <location>
        <begin position="12"/>
        <end position="31"/>
    </location>
</feature>
<dbReference type="Proteomes" id="UP000198546">
    <property type="component" value="Chromosome i"/>
</dbReference>
<evidence type="ECO:0000313" key="8">
    <source>
        <dbReference type="Proteomes" id="UP000198546"/>
    </source>
</evidence>
<accession>A0A1G6ZIZ6</accession>
<evidence type="ECO:0000259" key="6">
    <source>
        <dbReference type="Pfam" id="PF06271"/>
    </source>
</evidence>
<evidence type="ECO:0000256" key="3">
    <source>
        <dbReference type="ARBA" id="ARBA00022989"/>
    </source>
</evidence>
<evidence type="ECO:0000256" key="2">
    <source>
        <dbReference type="ARBA" id="ARBA00022692"/>
    </source>
</evidence>
<evidence type="ECO:0000313" key="7">
    <source>
        <dbReference type="EMBL" id="SDE01765.1"/>
    </source>
</evidence>
<dbReference type="EMBL" id="LT629688">
    <property type="protein sequence ID" value="SDE01765.1"/>
    <property type="molecule type" value="Genomic_DNA"/>
</dbReference>
<evidence type="ECO:0000256" key="5">
    <source>
        <dbReference type="SAM" id="Phobius"/>
    </source>
</evidence>
<dbReference type="RefSeq" id="WP_090593629.1">
    <property type="nucleotide sequence ID" value="NZ_LT629688.1"/>
</dbReference>
<dbReference type="OrthoDB" id="3254248at2"/>
<proteinExistence type="predicted"/>
<evidence type="ECO:0000256" key="4">
    <source>
        <dbReference type="ARBA" id="ARBA00023136"/>
    </source>
</evidence>
<organism evidence="7 8">
    <name type="scientific">Auraticoccus monumenti</name>
    <dbReference type="NCBI Taxonomy" id="675864"/>
    <lineage>
        <taxon>Bacteria</taxon>
        <taxon>Bacillati</taxon>
        <taxon>Actinomycetota</taxon>
        <taxon>Actinomycetes</taxon>
        <taxon>Propionibacteriales</taxon>
        <taxon>Propionibacteriaceae</taxon>
        <taxon>Auraticoccus</taxon>
    </lineage>
</organism>
<keyword evidence="3 5" id="KW-1133">Transmembrane helix</keyword>
<dbReference type="GO" id="GO:0016020">
    <property type="term" value="C:membrane"/>
    <property type="evidence" value="ECO:0007669"/>
    <property type="project" value="UniProtKB-SubCell"/>
</dbReference>
<feature type="domain" description="RDD" evidence="6">
    <location>
        <begin position="4"/>
        <end position="160"/>
    </location>
</feature>
<keyword evidence="4 5" id="KW-0472">Membrane</keyword>
<evidence type="ECO:0000256" key="1">
    <source>
        <dbReference type="ARBA" id="ARBA00004141"/>
    </source>
</evidence>
<feature type="transmembrane region" description="Helical" evidence="5">
    <location>
        <begin position="43"/>
        <end position="62"/>
    </location>
</feature>
<protein>
    <submittedName>
        <fullName evidence="7">RDD family protein</fullName>
    </submittedName>
</protein>
<sequence length="169" mass="17506">MHPLAGRRGRAYALDCLCYLGIAGAMVPVGLAVRHLPALQDPWAVVAVSALPPVVATVLAAWTESGPRGATPGKRRVGLTVRGREGDRPRFGRTLARNAVKIALPWQLGHVVAVLAADGGFERRDPALLTATALTYPVVGLLVGGVLLGSGRPLHDRLAGTTVTTAASS</sequence>
<feature type="transmembrane region" description="Helical" evidence="5">
    <location>
        <begin position="128"/>
        <end position="148"/>
    </location>
</feature>
<dbReference type="AlphaFoldDB" id="A0A1G6ZIZ6"/>
<name>A0A1G6ZIZ6_9ACTN</name>